<proteinExistence type="inferred from homology"/>
<dbReference type="PANTHER" id="PTHR11069">
    <property type="entry name" value="GLUCOSYLCERAMIDASE"/>
    <property type="match status" value="1"/>
</dbReference>
<sequence length="567" mass="64125">MADAISTSTEDSQDLKSRNDFQIPEKLKTPLKIFGGLFVLVLIGLLIWIELSDRSTYLGHHTFEDGCVRRYFGEDSFACVCNATYCDTVRPVGHLERNEAIIYETSAEESRLRRLYHRFKTDQSEHDHVIRVDLLHPKHTIMGFGGTLSDSAFVNIVKYQNLTKEILHQYFGSQGLRYNILRVPIGATEFSSECYTLDDKSYDYGLQMFSLDNDHKLPFIKDILELNKDIKLLAVAHTAPGWMKDTHKIIGPAELRMIGRAVEIYYTLYAEYLIRYLEDAHKLGLKFWGISPLNEPLTGLTTNDTSSPRLSMAPEHQRAFINDEFGPALKGNSGTKDVNIVFHEDTKESLLGNINTLFQDGDGFVDGFAVHTYFTNNNKSINNLVQTHNFLPNKFILTTQAIHRDRVAQGSWKYAADYASDIITSLNNYVNGYVDYNLALNEQGGPSLNWQTAAASIIVNSKGATEFYKQPTFYVLGHFSHFIPAGSKVLPIQIGTPEGQTKFPEGPIECLAVQTPEYNVVLILHNKDTEKTHRLTIDASTEKTSRFLSLELVPSSIRTVIWRLEAE</sequence>
<evidence type="ECO:0000256" key="1">
    <source>
        <dbReference type="ARBA" id="ARBA00001013"/>
    </source>
</evidence>
<dbReference type="InterPro" id="IPR001139">
    <property type="entry name" value="Glyco_hydro_30"/>
</dbReference>
<keyword evidence="7" id="KW-0812">Transmembrane</keyword>
<feature type="domain" description="Glycosyl hydrolase family 30 TIM-barrel" evidence="8">
    <location>
        <begin position="141"/>
        <end position="483"/>
    </location>
</feature>
<evidence type="ECO:0000256" key="6">
    <source>
        <dbReference type="RuleBase" id="RU361188"/>
    </source>
</evidence>
<reference evidence="9" key="1">
    <citation type="submission" date="2020-09" db="EMBL/GenBank/DDBJ databases">
        <authorList>
            <person name="Kikuchi T."/>
        </authorList>
    </citation>
    <scope>NUCLEOTIDE SEQUENCE</scope>
    <source>
        <strain evidence="9">SH1</strain>
    </source>
</reference>
<accession>A0A811L3S7</accession>
<evidence type="ECO:0000259" key="8">
    <source>
        <dbReference type="Pfam" id="PF02055"/>
    </source>
</evidence>
<gene>
    <name evidence="9" type="ORF">BOKJ2_LOCUS10545</name>
</gene>
<dbReference type="OrthoDB" id="2160638at2759"/>
<dbReference type="Gene3D" id="3.20.20.80">
    <property type="entry name" value="Glycosidases"/>
    <property type="match status" value="1"/>
</dbReference>
<keyword evidence="4" id="KW-0732">Signal</keyword>
<comment type="similarity">
    <text evidence="2 6">Belongs to the glycosyl hydrolase 30 family.</text>
</comment>
<keyword evidence="10" id="KW-1185">Reference proteome</keyword>
<evidence type="ECO:0000313" key="9">
    <source>
        <dbReference type="EMBL" id="CAD5223775.1"/>
    </source>
</evidence>
<keyword evidence="5 6" id="KW-0378">Hydrolase</keyword>
<organism evidence="9 10">
    <name type="scientific">Bursaphelenchus okinawaensis</name>
    <dbReference type="NCBI Taxonomy" id="465554"/>
    <lineage>
        <taxon>Eukaryota</taxon>
        <taxon>Metazoa</taxon>
        <taxon>Ecdysozoa</taxon>
        <taxon>Nematoda</taxon>
        <taxon>Chromadorea</taxon>
        <taxon>Rhabditida</taxon>
        <taxon>Tylenchina</taxon>
        <taxon>Tylenchomorpha</taxon>
        <taxon>Aphelenchoidea</taxon>
        <taxon>Aphelenchoididae</taxon>
        <taxon>Bursaphelenchus</taxon>
    </lineage>
</organism>
<comment type="catalytic activity">
    <reaction evidence="1">
        <text>a beta-D-glucosyl-(1&lt;-&gt;1')-N-acylsphing-4-enine + H2O = an N-acylsphing-4-enine + D-glucose</text>
        <dbReference type="Rhea" id="RHEA:13269"/>
        <dbReference type="ChEBI" id="CHEBI:4167"/>
        <dbReference type="ChEBI" id="CHEBI:15377"/>
        <dbReference type="ChEBI" id="CHEBI:22801"/>
        <dbReference type="ChEBI" id="CHEBI:52639"/>
        <dbReference type="EC" id="3.2.1.45"/>
    </reaction>
    <physiologicalReaction direction="left-to-right" evidence="1">
        <dbReference type="Rhea" id="RHEA:13270"/>
    </physiologicalReaction>
</comment>
<name>A0A811L3S7_9BILA</name>
<evidence type="ECO:0000313" key="10">
    <source>
        <dbReference type="Proteomes" id="UP000614601"/>
    </source>
</evidence>
<dbReference type="EMBL" id="CAJFDH010000005">
    <property type="protein sequence ID" value="CAD5223775.1"/>
    <property type="molecule type" value="Genomic_DNA"/>
</dbReference>
<dbReference type="AlphaFoldDB" id="A0A811L3S7"/>
<keyword evidence="6" id="KW-0443">Lipid metabolism</keyword>
<dbReference type="InterPro" id="IPR017853">
    <property type="entry name" value="GH"/>
</dbReference>
<keyword evidence="7" id="KW-1133">Transmembrane helix</keyword>
<evidence type="ECO:0000256" key="7">
    <source>
        <dbReference type="SAM" id="Phobius"/>
    </source>
</evidence>
<comment type="caution">
    <text evidence="9">The sequence shown here is derived from an EMBL/GenBank/DDBJ whole genome shotgun (WGS) entry which is preliminary data.</text>
</comment>
<dbReference type="GO" id="GO:0016020">
    <property type="term" value="C:membrane"/>
    <property type="evidence" value="ECO:0007669"/>
    <property type="project" value="GOC"/>
</dbReference>
<dbReference type="Proteomes" id="UP000614601">
    <property type="component" value="Unassembled WGS sequence"/>
</dbReference>
<dbReference type="Pfam" id="PF02055">
    <property type="entry name" value="Glyco_hydro_30"/>
    <property type="match status" value="1"/>
</dbReference>
<evidence type="ECO:0000256" key="5">
    <source>
        <dbReference type="ARBA" id="ARBA00022801"/>
    </source>
</evidence>
<dbReference type="SUPFAM" id="SSF51445">
    <property type="entry name" value="(Trans)glycosidases"/>
    <property type="match status" value="1"/>
</dbReference>
<protein>
    <recommendedName>
        <fullName evidence="3 6">Glucosylceramidase</fullName>
        <ecNumber evidence="3 6">3.2.1.45</ecNumber>
    </recommendedName>
</protein>
<feature type="transmembrane region" description="Helical" evidence="7">
    <location>
        <begin position="31"/>
        <end position="49"/>
    </location>
</feature>
<dbReference type="PRINTS" id="PR00843">
    <property type="entry name" value="GLHYDRLASE30"/>
</dbReference>
<dbReference type="GO" id="GO:0006680">
    <property type="term" value="P:glucosylceramide catabolic process"/>
    <property type="evidence" value="ECO:0007669"/>
    <property type="project" value="TreeGrafter"/>
</dbReference>
<evidence type="ECO:0000256" key="2">
    <source>
        <dbReference type="ARBA" id="ARBA00005382"/>
    </source>
</evidence>
<dbReference type="EMBL" id="CAJFCW020000005">
    <property type="protein sequence ID" value="CAG9118756.1"/>
    <property type="molecule type" value="Genomic_DNA"/>
</dbReference>
<dbReference type="InterPro" id="IPR013780">
    <property type="entry name" value="Glyco_hydro_b"/>
</dbReference>
<dbReference type="EC" id="3.2.1.45" evidence="3 6"/>
<keyword evidence="7" id="KW-0472">Membrane</keyword>
<dbReference type="SUPFAM" id="SSF51011">
    <property type="entry name" value="Glycosyl hydrolase domain"/>
    <property type="match status" value="1"/>
</dbReference>
<evidence type="ECO:0000256" key="3">
    <source>
        <dbReference type="ARBA" id="ARBA00012658"/>
    </source>
</evidence>
<keyword evidence="6" id="KW-0746">Sphingolipid metabolism</keyword>
<evidence type="ECO:0000256" key="4">
    <source>
        <dbReference type="ARBA" id="ARBA00022729"/>
    </source>
</evidence>
<dbReference type="Gene3D" id="2.60.40.1180">
    <property type="entry name" value="Golgi alpha-mannosidase II"/>
    <property type="match status" value="1"/>
</dbReference>
<dbReference type="GO" id="GO:0004348">
    <property type="term" value="F:glucosylceramidase activity"/>
    <property type="evidence" value="ECO:0007669"/>
    <property type="project" value="UniProtKB-EC"/>
</dbReference>
<dbReference type="PANTHER" id="PTHR11069:SF23">
    <property type="entry name" value="LYSOSOMAL ACID GLUCOSYLCERAMIDASE"/>
    <property type="match status" value="1"/>
</dbReference>
<dbReference type="Proteomes" id="UP000783686">
    <property type="component" value="Unassembled WGS sequence"/>
</dbReference>
<keyword evidence="6" id="KW-0326">Glycosidase</keyword>
<dbReference type="InterPro" id="IPR033453">
    <property type="entry name" value="Glyco_hydro_30_TIM-barrel"/>
</dbReference>